<dbReference type="GO" id="GO:0046464">
    <property type="term" value="P:acylglycerol catabolic process"/>
    <property type="evidence" value="ECO:0007669"/>
    <property type="project" value="TreeGrafter"/>
</dbReference>
<reference evidence="2" key="1">
    <citation type="submission" date="2023-01" db="EMBL/GenBank/DDBJ databases">
        <authorList>
            <person name="Van Ghelder C."/>
            <person name="Rancurel C."/>
        </authorList>
    </citation>
    <scope>NUCLEOTIDE SEQUENCE</scope>
    <source>
        <strain evidence="2">CNCM I-4278</strain>
    </source>
</reference>
<dbReference type="Proteomes" id="UP001152607">
    <property type="component" value="Unassembled WGS sequence"/>
</dbReference>
<evidence type="ECO:0000313" key="3">
    <source>
        <dbReference type="Proteomes" id="UP001152607"/>
    </source>
</evidence>
<name>A0A9W4UIW7_9PLEO</name>
<evidence type="ECO:0000313" key="2">
    <source>
        <dbReference type="EMBL" id="CAI6335696.1"/>
    </source>
</evidence>
<protein>
    <recommendedName>
        <fullName evidence="1">AB hydrolase-1 domain-containing protein</fullName>
    </recommendedName>
</protein>
<dbReference type="PANTHER" id="PTHR43798">
    <property type="entry name" value="MONOACYLGLYCEROL LIPASE"/>
    <property type="match status" value="1"/>
</dbReference>
<comment type="caution">
    <text evidence="2">The sequence shown here is derived from an EMBL/GenBank/DDBJ whole genome shotgun (WGS) entry which is preliminary data.</text>
</comment>
<dbReference type="Pfam" id="PF00561">
    <property type="entry name" value="Abhydrolase_1"/>
    <property type="match status" value="1"/>
</dbReference>
<gene>
    <name evidence="2" type="ORF">PDIGIT_LOCUS8781</name>
</gene>
<feature type="domain" description="AB hydrolase-1" evidence="1">
    <location>
        <begin position="101"/>
        <end position="389"/>
    </location>
</feature>
<accession>A0A9W4UIW7</accession>
<dbReference type="PANTHER" id="PTHR43798:SF33">
    <property type="entry name" value="HYDROLASE, PUTATIVE (AFU_ORTHOLOGUE AFUA_2G14860)-RELATED"/>
    <property type="match status" value="1"/>
</dbReference>
<dbReference type="InterPro" id="IPR029058">
    <property type="entry name" value="AB_hydrolase_fold"/>
</dbReference>
<dbReference type="EMBL" id="CAOQHR010000006">
    <property type="protein sequence ID" value="CAI6335696.1"/>
    <property type="molecule type" value="Genomic_DNA"/>
</dbReference>
<dbReference type="InterPro" id="IPR000073">
    <property type="entry name" value="AB_hydrolase_1"/>
</dbReference>
<dbReference type="PRINTS" id="PR00111">
    <property type="entry name" value="ABHYDROLASE"/>
</dbReference>
<organism evidence="2 3">
    <name type="scientific">Periconia digitata</name>
    <dbReference type="NCBI Taxonomy" id="1303443"/>
    <lineage>
        <taxon>Eukaryota</taxon>
        <taxon>Fungi</taxon>
        <taxon>Dikarya</taxon>
        <taxon>Ascomycota</taxon>
        <taxon>Pezizomycotina</taxon>
        <taxon>Dothideomycetes</taxon>
        <taxon>Pleosporomycetidae</taxon>
        <taxon>Pleosporales</taxon>
        <taxon>Massarineae</taxon>
        <taxon>Periconiaceae</taxon>
        <taxon>Periconia</taxon>
    </lineage>
</organism>
<evidence type="ECO:0000259" key="1">
    <source>
        <dbReference type="Pfam" id="PF00561"/>
    </source>
</evidence>
<dbReference type="GO" id="GO:0016020">
    <property type="term" value="C:membrane"/>
    <property type="evidence" value="ECO:0007669"/>
    <property type="project" value="TreeGrafter"/>
</dbReference>
<dbReference type="SUPFAM" id="SSF53474">
    <property type="entry name" value="alpha/beta-Hydrolases"/>
    <property type="match status" value="1"/>
</dbReference>
<dbReference type="AlphaFoldDB" id="A0A9W4UIW7"/>
<dbReference type="GO" id="GO:0047372">
    <property type="term" value="F:monoacylglycerol lipase activity"/>
    <property type="evidence" value="ECO:0007669"/>
    <property type="project" value="TreeGrafter"/>
</dbReference>
<dbReference type="InterPro" id="IPR050266">
    <property type="entry name" value="AB_hydrolase_sf"/>
</dbReference>
<sequence length="401" mass="43547">MTSALLGRVSHARTYTTASPLTLCLCAASLGTLLAWTSVRASFHSAASEPIPSPASSLIPHLSQEQVKKLPYPPHPLPGLRDVDSPYGRTRVYEWGPEDGPRILLIHGISTPSIALTDLAHRLTAEGYRVLLFDLFGRGYSSAPSPDAHRYDSALYMSQILLCIQSSPVLWSSFTIVGYSLGGAIAADFTSYFPNLVDGLVLVASGGLIRTEHISWKSRLLYSTAGFVPESWIERLVTRRLWTGAEVSRSIEPEPDSSIVSANSDDVKTAAHRGNAVYASSNLNLLPGNSCSTVSGVVDWQISHHRGFVPAFISSIRYAPIHNQHHRWRVVANNIETGAGKLKEVQLVLGETDPIIIAEEMVEDSKAILGDKIKITIVKGAGHELAIDRASEIVQVIKTLQ</sequence>
<proteinExistence type="predicted"/>
<dbReference type="OrthoDB" id="408373at2759"/>
<dbReference type="Gene3D" id="3.40.50.1820">
    <property type="entry name" value="alpha/beta hydrolase"/>
    <property type="match status" value="1"/>
</dbReference>
<keyword evidence="3" id="KW-1185">Reference proteome</keyword>